<gene>
    <name evidence="2" type="ORF">BHY08_04580</name>
</gene>
<evidence type="ECO:0000259" key="1">
    <source>
        <dbReference type="Pfam" id="PF06855"/>
    </source>
</evidence>
<dbReference type="EMBL" id="CP017267">
    <property type="protein sequence ID" value="APB31168.1"/>
    <property type="molecule type" value="Genomic_DNA"/>
</dbReference>
<evidence type="ECO:0000313" key="3">
    <source>
        <dbReference type="Proteomes" id="UP000191200"/>
    </source>
</evidence>
<reference evidence="2 3" key="1">
    <citation type="submission" date="2016-09" db="EMBL/GenBank/DDBJ databases">
        <title>Vagococcus teuberi sp. nov., isolated from the Malian artisanal sour milk fene.</title>
        <authorList>
            <person name="Wullschleger S."/>
            <person name="Seifert C."/>
            <person name="Baumgartner S."/>
            <person name="Lacroix C."/>
            <person name="Bonfoh B."/>
            <person name="Stevens M.J."/>
            <person name="Meile L."/>
        </authorList>
    </citation>
    <scope>NUCLEOTIDE SEQUENCE [LARGE SCALE GENOMIC DNA]</scope>
    <source>
        <strain evidence="2 3">DSM 21459</strain>
    </source>
</reference>
<dbReference type="Gene3D" id="1.10.150.260">
    <property type="entry name" value="YozE SAM-like"/>
    <property type="match status" value="1"/>
</dbReference>
<dbReference type="Pfam" id="PF06855">
    <property type="entry name" value="YozE_SAM_like"/>
    <property type="match status" value="1"/>
</dbReference>
<name>A0A1J0A5G2_9ENTE</name>
<dbReference type="OrthoDB" id="2242851at2"/>
<dbReference type="STRING" id="519472.BHY08_04580"/>
<dbReference type="InterPro" id="IPR023089">
    <property type="entry name" value="YozE_SAM-like"/>
</dbReference>
<dbReference type="AlphaFoldDB" id="A0A1J0A5G2"/>
<sequence length="71" mass="8664">MNFYHYVQIHRGKLEPSDISMLAENIFEDLQFPKQETTYHKLSDYLETNAYYVTNMDVFDELWEMYVEATR</sequence>
<feature type="domain" description="YozE SAM-like" evidence="1">
    <location>
        <begin position="3"/>
        <end position="67"/>
    </location>
</feature>
<organism evidence="2 3">
    <name type="scientific">Vagococcus teuberi</name>
    <dbReference type="NCBI Taxonomy" id="519472"/>
    <lineage>
        <taxon>Bacteria</taxon>
        <taxon>Bacillati</taxon>
        <taxon>Bacillota</taxon>
        <taxon>Bacilli</taxon>
        <taxon>Lactobacillales</taxon>
        <taxon>Enterococcaceae</taxon>
        <taxon>Vagococcus</taxon>
    </lineage>
</organism>
<dbReference type="PIRSF" id="PIRSF037262">
    <property type="entry name" value="UCP037262"/>
    <property type="match status" value="1"/>
</dbReference>
<dbReference type="RefSeq" id="WP_071456753.1">
    <property type="nucleotide sequence ID" value="NZ_CP017267.1"/>
</dbReference>
<dbReference type="SUPFAM" id="SSF140652">
    <property type="entry name" value="YozE-like"/>
    <property type="match status" value="1"/>
</dbReference>
<dbReference type="KEGG" id="vte:BHY08_04580"/>
<dbReference type="Proteomes" id="UP000191200">
    <property type="component" value="Chromosome"/>
</dbReference>
<evidence type="ECO:0000313" key="2">
    <source>
        <dbReference type="EMBL" id="APB31168.1"/>
    </source>
</evidence>
<proteinExistence type="predicted"/>
<dbReference type="InterPro" id="IPR036806">
    <property type="entry name" value="YozE_SAM-like_sf"/>
</dbReference>
<keyword evidence="3" id="KW-1185">Reference proteome</keyword>
<dbReference type="InterPro" id="IPR010673">
    <property type="entry name" value="UPF0346"/>
</dbReference>
<protein>
    <recommendedName>
        <fullName evidence="1">YozE SAM-like domain-containing protein</fullName>
    </recommendedName>
</protein>
<dbReference type="NCBIfam" id="NF010193">
    <property type="entry name" value="PRK13672.1"/>
    <property type="match status" value="1"/>
</dbReference>
<accession>A0A1J0A5G2</accession>